<dbReference type="RefSeq" id="WP_133117612.1">
    <property type="nucleotide sequence ID" value="NZ_PDJQ01000001.1"/>
</dbReference>
<evidence type="ECO:0000256" key="8">
    <source>
        <dbReference type="ARBA" id="ARBA00023014"/>
    </source>
</evidence>
<dbReference type="PANTHER" id="PTHR10849">
    <property type="entry name" value="NADH DEHYDROGENASE UBIQUINONE IRON-SULFUR PROTEIN 8, MITOCHONDRIAL"/>
    <property type="match status" value="1"/>
</dbReference>
<feature type="domain" description="4Fe-4S ferredoxin-type" evidence="12">
    <location>
        <begin position="79"/>
        <end position="108"/>
    </location>
</feature>
<evidence type="ECO:0000256" key="1">
    <source>
        <dbReference type="ARBA" id="ARBA00022475"/>
    </source>
</evidence>
<dbReference type="PANTHER" id="PTHR10849:SF24">
    <property type="entry name" value="NADH-QUINONE OXIDOREDUCTASE SUBUNIT I 2"/>
    <property type="match status" value="1"/>
</dbReference>
<evidence type="ECO:0000256" key="3">
    <source>
        <dbReference type="ARBA" id="ARBA00022719"/>
    </source>
</evidence>
<dbReference type="PROSITE" id="PS51379">
    <property type="entry name" value="4FE4S_FER_2"/>
    <property type="match status" value="2"/>
</dbReference>
<evidence type="ECO:0000256" key="4">
    <source>
        <dbReference type="ARBA" id="ARBA00022723"/>
    </source>
</evidence>
<dbReference type="Proteomes" id="UP000223071">
    <property type="component" value="Unassembled WGS sequence"/>
</dbReference>
<keyword evidence="9" id="KW-0520">NAD</keyword>
<dbReference type="SUPFAM" id="SSF54862">
    <property type="entry name" value="4Fe-4S ferredoxins"/>
    <property type="match status" value="1"/>
</dbReference>
<dbReference type="Gene3D" id="3.30.70.3270">
    <property type="match status" value="1"/>
</dbReference>
<evidence type="ECO:0000256" key="2">
    <source>
        <dbReference type="ARBA" id="ARBA00022485"/>
    </source>
</evidence>
<keyword evidence="7" id="KW-0408">Iron</keyword>
<dbReference type="GO" id="GO:0016020">
    <property type="term" value="C:membrane"/>
    <property type="evidence" value="ECO:0007669"/>
    <property type="project" value="InterPro"/>
</dbReference>
<evidence type="ECO:0000256" key="11">
    <source>
        <dbReference type="ARBA" id="ARBA00023136"/>
    </source>
</evidence>
<accession>A0A2A9HIB5</accession>
<keyword evidence="4" id="KW-0479">Metal-binding</keyword>
<keyword evidence="14" id="KW-1185">Reference proteome</keyword>
<gene>
    <name evidence="13" type="ORF">A9A59_2389</name>
</gene>
<protein>
    <submittedName>
        <fullName evidence="13">NADH-quinone oxidoreductase subunit I</fullName>
    </submittedName>
</protein>
<proteinExistence type="predicted"/>
<keyword evidence="8" id="KW-0411">Iron-sulfur</keyword>
<evidence type="ECO:0000256" key="6">
    <source>
        <dbReference type="ARBA" id="ARBA00022967"/>
    </source>
</evidence>
<dbReference type="GO" id="GO:0016651">
    <property type="term" value="F:oxidoreductase activity, acting on NAD(P)H"/>
    <property type="evidence" value="ECO:0007669"/>
    <property type="project" value="InterPro"/>
</dbReference>
<evidence type="ECO:0000313" key="13">
    <source>
        <dbReference type="EMBL" id="PFG75123.1"/>
    </source>
</evidence>
<keyword evidence="6" id="KW-1278">Translocase</keyword>
<keyword evidence="2" id="KW-0004">4Fe-4S</keyword>
<keyword evidence="3" id="KW-0874">Quinone</keyword>
<organism evidence="13 14">
    <name type="scientific">Tepidiforma thermophila (strain KCTC 52669 / CGMCC 1.13589 / G233)</name>
    <dbReference type="NCBI Taxonomy" id="2761530"/>
    <lineage>
        <taxon>Bacteria</taxon>
        <taxon>Bacillati</taxon>
        <taxon>Chloroflexota</taxon>
        <taxon>Tepidiformia</taxon>
        <taxon>Tepidiformales</taxon>
        <taxon>Tepidiformaceae</taxon>
        <taxon>Tepidiforma</taxon>
    </lineage>
</organism>
<keyword evidence="11" id="KW-0472">Membrane</keyword>
<evidence type="ECO:0000256" key="10">
    <source>
        <dbReference type="ARBA" id="ARBA00023075"/>
    </source>
</evidence>
<dbReference type="PROSITE" id="PS00198">
    <property type="entry name" value="4FE4S_FER_1"/>
    <property type="match status" value="2"/>
</dbReference>
<name>A0A2A9HIB5_TEPT2</name>
<keyword evidence="1" id="KW-1003">Cell membrane</keyword>
<dbReference type="InterPro" id="IPR010226">
    <property type="entry name" value="NADH_quinone_OxRdtase_chainI"/>
</dbReference>
<evidence type="ECO:0000256" key="7">
    <source>
        <dbReference type="ARBA" id="ARBA00023004"/>
    </source>
</evidence>
<dbReference type="InterPro" id="IPR017900">
    <property type="entry name" value="4Fe4S_Fe_S_CS"/>
</dbReference>
<evidence type="ECO:0000256" key="9">
    <source>
        <dbReference type="ARBA" id="ARBA00023027"/>
    </source>
</evidence>
<keyword evidence="10" id="KW-0830">Ubiquinone</keyword>
<comment type="caution">
    <text evidence="13">The sequence shown here is derived from an EMBL/GenBank/DDBJ whole genome shotgun (WGS) entry which is preliminary data.</text>
</comment>
<evidence type="ECO:0000256" key="5">
    <source>
        <dbReference type="ARBA" id="ARBA00022737"/>
    </source>
</evidence>
<evidence type="ECO:0000313" key="14">
    <source>
        <dbReference type="Proteomes" id="UP000223071"/>
    </source>
</evidence>
<dbReference type="EMBL" id="PDJQ01000001">
    <property type="protein sequence ID" value="PFG75123.1"/>
    <property type="molecule type" value="Genomic_DNA"/>
</dbReference>
<evidence type="ECO:0000259" key="12">
    <source>
        <dbReference type="PROSITE" id="PS51379"/>
    </source>
</evidence>
<dbReference type="Pfam" id="PF12838">
    <property type="entry name" value="Fer4_7"/>
    <property type="match status" value="1"/>
</dbReference>
<dbReference type="GO" id="GO:0046872">
    <property type="term" value="F:metal ion binding"/>
    <property type="evidence" value="ECO:0007669"/>
    <property type="project" value="UniProtKB-KW"/>
</dbReference>
<dbReference type="GO" id="GO:0048038">
    <property type="term" value="F:quinone binding"/>
    <property type="evidence" value="ECO:0007669"/>
    <property type="project" value="UniProtKB-KW"/>
</dbReference>
<sequence>MAYGKGIAKGMSLTLRNMFRPPATIQYPEEVRQVPVYARTNLLWFEERCTGCSTCAQACPDGCILVATSQDAEGRRNIDRYEIDFRICMYCGLCTEACPYEAIQPGGPLDDAVYDFEEMYRDKHALTRVAQEFLKRNNNTYPNGMKAPDPDADFHRL</sequence>
<feature type="domain" description="4Fe-4S ferredoxin-type" evidence="12">
    <location>
        <begin position="40"/>
        <end position="69"/>
    </location>
</feature>
<keyword evidence="5" id="KW-0677">Repeat</keyword>
<dbReference type="GO" id="GO:0051539">
    <property type="term" value="F:4 iron, 4 sulfur cluster binding"/>
    <property type="evidence" value="ECO:0007669"/>
    <property type="project" value="UniProtKB-KW"/>
</dbReference>
<dbReference type="InterPro" id="IPR017896">
    <property type="entry name" value="4Fe4S_Fe-S-bd"/>
</dbReference>
<dbReference type="AlphaFoldDB" id="A0A2A9HIB5"/>
<reference evidence="13 14" key="1">
    <citation type="submission" date="2017-09" db="EMBL/GenBank/DDBJ databases">
        <title>Sequencing the genomes of two abundant thermophiles in Great Basin hot springs: Thermocrinis jamiesonii and novel Chloroflexi Thermoflexus hugenholtzii.</title>
        <authorList>
            <person name="Hedlund B."/>
        </authorList>
    </citation>
    <scope>NUCLEOTIDE SEQUENCE [LARGE SCALE GENOMIC DNA]</scope>
    <source>
        <strain evidence="13 14">G233</strain>
    </source>
</reference>